<dbReference type="Pfam" id="PF02518">
    <property type="entry name" value="HATPase_c"/>
    <property type="match status" value="1"/>
</dbReference>
<dbReference type="SMART" id="SM00387">
    <property type="entry name" value="HATPase_c"/>
    <property type="match status" value="1"/>
</dbReference>
<organism evidence="17 18">
    <name type="scientific">Clostridium gelidum</name>
    <dbReference type="NCBI Taxonomy" id="704125"/>
    <lineage>
        <taxon>Bacteria</taxon>
        <taxon>Bacillati</taxon>
        <taxon>Bacillota</taxon>
        <taxon>Clostridia</taxon>
        <taxon>Eubacteriales</taxon>
        <taxon>Clostridiaceae</taxon>
        <taxon>Clostridium</taxon>
    </lineage>
</organism>
<evidence type="ECO:0000256" key="6">
    <source>
        <dbReference type="ARBA" id="ARBA00022679"/>
    </source>
</evidence>
<feature type="domain" description="HAMP" evidence="16">
    <location>
        <begin position="197"/>
        <end position="249"/>
    </location>
</feature>
<keyword evidence="13 14" id="KW-0472">Membrane</keyword>
<dbReference type="InterPro" id="IPR003661">
    <property type="entry name" value="HisK_dim/P_dom"/>
</dbReference>
<evidence type="ECO:0000256" key="5">
    <source>
        <dbReference type="ARBA" id="ARBA00022553"/>
    </source>
</evidence>
<evidence type="ECO:0000259" key="15">
    <source>
        <dbReference type="PROSITE" id="PS50109"/>
    </source>
</evidence>
<evidence type="ECO:0000256" key="1">
    <source>
        <dbReference type="ARBA" id="ARBA00000085"/>
    </source>
</evidence>
<dbReference type="PROSITE" id="PS50109">
    <property type="entry name" value="HIS_KIN"/>
    <property type="match status" value="1"/>
</dbReference>
<evidence type="ECO:0000259" key="16">
    <source>
        <dbReference type="PROSITE" id="PS50885"/>
    </source>
</evidence>
<dbReference type="SMART" id="SM00388">
    <property type="entry name" value="HisKA"/>
    <property type="match status" value="1"/>
</dbReference>
<evidence type="ECO:0000256" key="4">
    <source>
        <dbReference type="ARBA" id="ARBA00022475"/>
    </source>
</evidence>
<dbReference type="InterPro" id="IPR004358">
    <property type="entry name" value="Sig_transdc_His_kin-like_C"/>
</dbReference>
<name>A0ABM7TAD8_9CLOT</name>
<evidence type="ECO:0000256" key="12">
    <source>
        <dbReference type="ARBA" id="ARBA00023012"/>
    </source>
</evidence>
<dbReference type="CDD" id="cd00082">
    <property type="entry name" value="HisKA"/>
    <property type="match status" value="1"/>
</dbReference>
<evidence type="ECO:0000313" key="18">
    <source>
        <dbReference type="Proteomes" id="UP000824633"/>
    </source>
</evidence>
<feature type="transmembrane region" description="Helical" evidence="14">
    <location>
        <begin position="6"/>
        <end position="27"/>
    </location>
</feature>
<dbReference type="SUPFAM" id="SSF55874">
    <property type="entry name" value="ATPase domain of HSP90 chaperone/DNA topoisomerase II/histidine kinase"/>
    <property type="match status" value="1"/>
</dbReference>
<feature type="domain" description="Histidine kinase" evidence="15">
    <location>
        <begin position="264"/>
        <end position="477"/>
    </location>
</feature>
<dbReference type="Gene3D" id="1.10.287.130">
    <property type="match status" value="1"/>
</dbReference>
<dbReference type="InterPro" id="IPR036097">
    <property type="entry name" value="HisK_dim/P_sf"/>
</dbReference>
<dbReference type="InterPro" id="IPR036890">
    <property type="entry name" value="HATPase_C_sf"/>
</dbReference>
<keyword evidence="12" id="KW-0902">Two-component regulatory system</keyword>
<evidence type="ECO:0000256" key="3">
    <source>
        <dbReference type="ARBA" id="ARBA00012438"/>
    </source>
</evidence>
<keyword evidence="18" id="KW-1185">Reference proteome</keyword>
<evidence type="ECO:0000256" key="13">
    <source>
        <dbReference type="ARBA" id="ARBA00023136"/>
    </source>
</evidence>
<proteinExistence type="predicted"/>
<dbReference type="InterPro" id="IPR003594">
    <property type="entry name" value="HATPase_dom"/>
</dbReference>
<dbReference type="PANTHER" id="PTHR45528">
    <property type="entry name" value="SENSOR HISTIDINE KINASE CPXA"/>
    <property type="match status" value="1"/>
</dbReference>
<keyword evidence="5" id="KW-0597">Phosphoprotein</keyword>
<comment type="subcellular location">
    <subcellularLocation>
        <location evidence="2">Cell membrane</location>
        <topology evidence="2">Multi-pass membrane protein</topology>
    </subcellularLocation>
</comment>
<dbReference type="CDD" id="cd06225">
    <property type="entry name" value="HAMP"/>
    <property type="match status" value="1"/>
</dbReference>
<accession>A0ABM7TAD8</accession>
<evidence type="ECO:0000256" key="8">
    <source>
        <dbReference type="ARBA" id="ARBA00022741"/>
    </source>
</evidence>
<dbReference type="SMART" id="SM00304">
    <property type="entry name" value="HAMP"/>
    <property type="match status" value="1"/>
</dbReference>
<dbReference type="PROSITE" id="PS50885">
    <property type="entry name" value="HAMP"/>
    <property type="match status" value="1"/>
</dbReference>
<reference evidence="18" key="1">
    <citation type="submission" date="2021-07" db="EMBL/GenBank/DDBJ databases">
        <title>Complete genome sequencing of a Clostridium isolate.</title>
        <authorList>
            <person name="Ueki A."/>
            <person name="Tonouchi A."/>
        </authorList>
    </citation>
    <scope>NUCLEOTIDE SEQUENCE [LARGE SCALE GENOMIC DNA]</scope>
    <source>
        <strain evidence="18">C5S11</strain>
    </source>
</reference>
<evidence type="ECO:0000256" key="14">
    <source>
        <dbReference type="SAM" id="Phobius"/>
    </source>
</evidence>
<keyword evidence="4" id="KW-1003">Cell membrane</keyword>
<protein>
    <recommendedName>
        <fullName evidence="3">histidine kinase</fullName>
        <ecNumber evidence="3">2.7.13.3</ecNumber>
    </recommendedName>
</protein>
<keyword evidence="11 14" id="KW-1133">Transmembrane helix</keyword>
<keyword evidence="6" id="KW-0808">Transferase</keyword>
<dbReference type="EMBL" id="AP024849">
    <property type="protein sequence ID" value="BCZ45936.1"/>
    <property type="molecule type" value="Genomic_DNA"/>
</dbReference>
<dbReference type="InterPro" id="IPR003660">
    <property type="entry name" value="HAMP_dom"/>
</dbReference>
<evidence type="ECO:0000256" key="11">
    <source>
        <dbReference type="ARBA" id="ARBA00022989"/>
    </source>
</evidence>
<dbReference type="SUPFAM" id="SSF47384">
    <property type="entry name" value="Homodimeric domain of signal transducing histidine kinase"/>
    <property type="match status" value="1"/>
</dbReference>
<dbReference type="PRINTS" id="PR00344">
    <property type="entry name" value="BCTRLSENSOR"/>
</dbReference>
<dbReference type="InterPro" id="IPR050398">
    <property type="entry name" value="HssS/ArlS-like"/>
</dbReference>
<dbReference type="InterPro" id="IPR005467">
    <property type="entry name" value="His_kinase_dom"/>
</dbReference>
<dbReference type="Gene3D" id="3.30.565.10">
    <property type="entry name" value="Histidine kinase-like ATPase, C-terminal domain"/>
    <property type="match status" value="1"/>
</dbReference>
<dbReference type="Pfam" id="PF00672">
    <property type="entry name" value="HAMP"/>
    <property type="match status" value="1"/>
</dbReference>
<comment type="catalytic activity">
    <reaction evidence="1">
        <text>ATP + protein L-histidine = ADP + protein N-phospho-L-histidine.</text>
        <dbReference type="EC" id="2.7.13.3"/>
    </reaction>
</comment>
<evidence type="ECO:0000313" key="17">
    <source>
        <dbReference type="EMBL" id="BCZ45936.1"/>
    </source>
</evidence>
<dbReference type="GO" id="GO:0016301">
    <property type="term" value="F:kinase activity"/>
    <property type="evidence" value="ECO:0007669"/>
    <property type="project" value="UniProtKB-KW"/>
</dbReference>
<sequence length="488" mass="56245">MKLWLKIYLFSLLLLIFTLNIAGFILIQKLHNDVMEKEVNKCIAQQRFISSQLRINSISMQKINSDYSPDINMPISTLMCEYNSTIDHEDGYQGEIEILNQQDKILYSDVNFPNSDEKAELEDLSLGTIKYIIRTLDNKQYLYVSSLLKVYNVPVKIYYTKDISSIYTEKMKYYTLFMKLDILICSLFAVFMFFISRLITKPIDTLIDSTQKISLGQYSERVRIKSKDEFYVLSNHFNLMAQTVEDKINELELSNVEKETFINNLTHELKTPLTSIIGYANLIRGSKYNEKLFFEAADYIYKEGKRLEQIAFKMMDLIYTKNQEFKLTPEKIMRIIYEVQKSLIVKLKDKNIDLIIDGEECILDLEKDLIEMALCNLVENAIKASGNNSKIYLKVCDLNNKTSISIIDSGSGMAKEHLDKIWQAFYVVDKARTRKSNGAGIGLSICKKIAEVHNADIKINSELGKGTEVTITFNNSIASVNKKIKAIY</sequence>
<dbReference type="Pfam" id="PF00512">
    <property type="entry name" value="HisKA"/>
    <property type="match status" value="1"/>
</dbReference>
<dbReference type="RefSeq" id="WP_224037471.1">
    <property type="nucleotide sequence ID" value="NZ_AP024849.1"/>
</dbReference>
<keyword evidence="9 17" id="KW-0418">Kinase</keyword>
<dbReference type="SUPFAM" id="SSF158472">
    <property type="entry name" value="HAMP domain-like"/>
    <property type="match status" value="1"/>
</dbReference>
<feature type="transmembrane region" description="Helical" evidence="14">
    <location>
        <begin position="180"/>
        <end position="199"/>
    </location>
</feature>
<evidence type="ECO:0000256" key="2">
    <source>
        <dbReference type="ARBA" id="ARBA00004651"/>
    </source>
</evidence>
<keyword evidence="10" id="KW-0067">ATP-binding</keyword>
<dbReference type="EC" id="2.7.13.3" evidence="3"/>
<evidence type="ECO:0000256" key="10">
    <source>
        <dbReference type="ARBA" id="ARBA00022840"/>
    </source>
</evidence>
<keyword evidence="8" id="KW-0547">Nucleotide-binding</keyword>
<keyword evidence="7 14" id="KW-0812">Transmembrane</keyword>
<evidence type="ECO:0000256" key="9">
    <source>
        <dbReference type="ARBA" id="ARBA00022777"/>
    </source>
</evidence>
<dbReference type="Gene3D" id="6.10.340.10">
    <property type="match status" value="1"/>
</dbReference>
<dbReference type="Proteomes" id="UP000824633">
    <property type="component" value="Chromosome"/>
</dbReference>
<evidence type="ECO:0000256" key="7">
    <source>
        <dbReference type="ARBA" id="ARBA00022692"/>
    </source>
</evidence>
<dbReference type="PANTHER" id="PTHR45528:SF1">
    <property type="entry name" value="SENSOR HISTIDINE KINASE CPXA"/>
    <property type="match status" value="1"/>
</dbReference>
<gene>
    <name evidence="17" type="primary">phoR</name>
    <name evidence="17" type="ORF">psyc5s11_20030</name>
</gene>